<protein>
    <recommendedName>
        <fullName evidence="1">RNA helicase</fullName>
        <ecNumber evidence="1">3.6.4.13</ecNumber>
    </recommendedName>
</protein>
<evidence type="ECO:0000256" key="3">
    <source>
        <dbReference type="ARBA" id="ARBA00022801"/>
    </source>
</evidence>
<evidence type="ECO:0000256" key="1">
    <source>
        <dbReference type="ARBA" id="ARBA00012552"/>
    </source>
</evidence>
<dbReference type="STRING" id="4232.A0A251RMN1"/>
<feature type="compositionally biased region" description="Basic and acidic residues" evidence="10">
    <location>
        <begin position="20"/>
        <end position="39"/>
    </location>
</feature>
<gene>
    <name evidence="15" type="ORF">HannXRQ_Chr17g0541371</name>
    <name evidence="14" type="ORF">HanXRQr2_Chr17g0789901</name>
</gene>
<evidence type="ECO:0000256" key="4">
    <source>
        <dbReference type="ARBA" id="ARBA00022806"/>
    </source>
</evidence>
<dbReference type="FunCoup" id="A0A251RMN1">
    <property type="interactions" value="3994"/>
</dbReference>
<dbReference type="Gene3D" id="1.25.40.20">
    <property type="entry name" value="Ankyrin repeat-containing domain"/>
    <property type="match status" value="1"/>
</dbReference>
<evidence type="ECO:0000313" key="14">
    <source>
        <dbReference type="EMBL" id="KAF5754326.1"/>
    </source>
</evidence>
<keyword evidence="2" id="KW-0547">Nucleotide-binding</keyword>
<evidence type="ECO:0000259" key="12">
    <source>
        <dbReference type="PROSITE" id="PS51192"/>
    </source>
</evidence>
<feature type="domain" description="Helicase C-terminal" evidence="13">
    <location>
        <begin position="590"/>
        <end position="764"/>
    </location>
</feature>
<dbReference type="AlphaFoldDB" id="A0A251RMN1"/>
<evidence type="ECO:0000256" key="8">
    <source>
        <dbReference type="ARBA" id="ARBA00060772"/>
    </source>
</evidence>
<dbReference type="SMART" id="SM00490">
    <property type="entry name" value="HELICc"/>
    <property type="match status" value="1"/>
</dbReference>
<keyword evidence="6" id="KW-0694">RNA-binding</keyword>
<dbReference type="PROSITE" id="PS50088">
    <property type="entry name" value="ANK_REPEAT"/>
    <property type="match status" value="1"/>
</dbReference>
<dbReference type="InterPro" id="IPR036770">
    <property type="entry name" value="Ankyrin_rpt-contain_sf"/>
</dbReference>
<feature type="domain" description="R3H" evidence="11">
    <location>
        <begin position="36"/>
        <end position="99"/>
    </location>
</feature>
<dbReference type="Proteomes" id="UP000215914">
    <property type="component" value="Chromosome 17"/>
</dbReference>
<keyword evidence="3 14" id="KW-0378">Hydrolase</keyword>
<keyword evidence="4 14" id="KW-0347">Helicase</keyword>
<evidence type="ECO:0000313" key="15">
    <source>
        <dbReference type="EMBL" id="OTF85572.1"/>
    </source>
</evidence>
<dbReference type="Gene3D" id="3.40.50.300">
    <property type="entry name" value="P-loop containing nucleotide triphosphate hydrolases"/>
    <property type="match status" value="2"/>
</dbReference>
<dbReference type="SMART" id="SM00487">
    <property type="entry name" value="DEXDc"/>
    <property type="match status" value="1"/>
</dbReference>
<dbReference type="InterPro" id="IPR002110">
    <property type="entry name" value="Ankyrin_rpt"/>
</dbReference>
<dbReference type="GO" id="GO:0003724">
    <property type="term" value="F:RNA helicase activity"/>
    <property type="evidence" value="ECO:0007669"/>
    <property type="project" value="UniProtKB-EC"/>
</dbReference>
<dbReference type="Pfam" id="PF21010">
    <property type="entry name" value="HA2_C"/>
    <property type="match status" value="1"/>
</dbReference>
<dbReference type="PANTHER" id="PTHR18934:SF213">
    <property type="entry name" value="3'-5' RNA HELICASE YTHDC2"/>
    <property type="match status" value="1"/>
</dbReference>
<dbReference type="EMBL" id="CM007906">
    <property type="protein sequence ID" value="OTF85572.1"/>
    <property type="molecule type" value="Genomic_DNA"/>
</dbReference>
<dbReference type="PROSITE" id="PS51192">
    <property type="entry name" value="HELICASE_ATP_BIND_1"/>
    <property type="match status" value="1"/>
</dbReference>
<feature type="repeat" description="ANK" evidence="9">
    <location>
        <begin position="493"/>
        <end position="525"/>
    </location>
</feature>
<evidence type="ECO:0000259" key="11">
    <source>
        <dbReference type="PROSITE" id="PS51061"/>
    </source>
</evidence>
<feature type="domain" description="Helicase ATP-binding" evidence="12">
    <location>
        <begin position="226"/>
        <end position="406"/>
    </location>
</feature>
<dbReference type="GO" id="GO:0016787">
    <property type="term" value="F:hydrolase activity"/>
    <property type="evidence" value="ECO:0007669"/>
    <property type="project" value="UniProtKB-KW"/>
</dbReference>
<evidence type="ECO:0000256" key="6">
    <source>
        <dbReference type="ARBA" id="ARBA00022884"/>
    </source>
</evidence>
<dbReference type="CDD" id="cd17917">
    <property type="entry name" value="DEXHc_RHA-like"/>
    <property type="match status" value="1"/>
</dbReference>
<comment type="similarity">
    <text evidence="8">Belongs to the DExH box helicase family.</text>
</comment>
<evidence type="ECO:0000256" key="9">
    <source>
        <dbReference type="PROSITE-ProRule" id="PRU00023"/>
    </source>
</evidence>
<evidence type="ECO:0000313" key="16">
    <source>
        <dbReference type="Proteomes" id="UP000215914"/>
    </source>
</evidence>
<dbReference type="FunFam" id="3.40.50.300:FF:000526">
    <property type="entry name" value="DExH-box ATP-dependent RNA helicase DExH3"/>
    <property type="match status" value="1"/>
</dbReference>
<dbReference type="Pfam" id="PF00271">
    <property type="entry name" value="Helicase_C"/>
    <property type="match status" value="1"/>
</dbReference>
<dbReference type="GO" id="GO:0005524">
    <property type="term" value="F:ATP binding"/>
    <property type="evidence" value="ECO:0007669"/>
    <property type="project" value="UniProtKB-KW"/>
</dbReference>
<feature type="region of interest" description="Disordered" evidence="10">
    <location>
        <begin position="1160"/>
        <end position="1196"/>
    </location>
</feature>
<sequence>MEPASLPEESRPQKRSRAEKRKENKKQLQEARRISDETRNRFQQILDDFHKSNDKEYTFDASISNYERAEVHKLWRAMGMTSQSSGAGANRRVTLYKIMAKVKRKPRGSAWTQPGTQTKSDNTEVKSPVMSFAFSEEGKTVLKDFFSFYSPGDHKEDEKIAVTSSENANKTPMRNDDMFCKPRTTKGQVEKKFQSFVARMQSDRNLKQITENRSKLPIASFKDVITSTVESNQVVLISGQTGCGKTTQVPQYLLDYMWSKGEECKIVCTQPRRISAVSVAERIASERGEAIGQSVGYKIKLDTKGGRRSSVVFCTNGVLLRILVHAGNTLAGKEKSAKTVKDAFPDITHIIVDEIHERDRFSDFMLTIIRDILPIYPHLRVVLMSATLDAERFSQYFGGCPIICVPGFTYDVKRFYLEDVLLLVKSESTNARSLVGTSNAKISAKSELPEDYKRALDEAINIAWSSDELEFLLDIIGTMGEGLDVSNYQHSVTGVTPLMVLARKGRVGDICMLLSFGANCHLQDNEGKTALSWAQHAGQKEVSEILQKHLNSTELDTEEEKRLELDTEEEKRLLDRYLKDVNPEVVDIILIEQLLRKICTESEEGAILVFLPGWDEIQKLNDKLLSSNFFNNASKFLILPLHSMVPSIDQKKVFVRPPHGCRKIVLSTNVAETSVTIDDVVFVIDSGRAKEKSYDPFIRVSTLQTCWISKANAKQREGRAGRCQPGICYHLYSKLRAASLAEFQEPEIKRTPIEELCLQVKLLNPDCKIEDFLKKTLDPPVSLAIHNAITVLQDVGALSPNEELTKFGEKIASIAVHPVTIKMLLFAISMNCLDPALTLACANDFRDPFIFPMSLAGKSEANAAKSKLASVYGGHGDQLAIIAAFECWKNAKERGQEARFCRKYFVAAGGMRMLSAMREQLRRELCMNGFIPKDSSRLSENSQDKGIINAVIVAGLYPRVGRLFLDGRAKRYISDVNEQKVMLGRQSVNSRVTLKKKKVDPLVIYDEVTLGDMGFAIKKCSIIGPLSVLLLATEIAVAPINDDNETVSEDGNKERHEDEFMSNPDTAVEVVADRWLSFKSTALDAAQICCLRERLSDAILFKITHLGKDLPPVLAASVAAIAKVLSCDGLAGISEMIGENGKISGLSTLLNNKVKKRKIYKPKSREYKPWRPSENQHPNCDAPSGSSRKRGREDMA</sequence>
<dbReference type="CDD" id="cd18791">
    <property type="entry name" value="SF2_C_RHA"/>
    <property type="match status" value="1"/>
</dbReference>
<dbReference type="InterPro" id="IPR027417">
    <property type="entry name" value="P-loop_NTPase"/>
</dbReference>
<dbReference type="OrthoDB" id="5600252at2759"/>
<dbReference type="GO" id="GO:0003723">
    <property type="term" value="F:RNA binding"/>
    <property type="evidence" value="ECO:0000318"/>
    <property type="project" value="GO_Central"/>
</dbReference>
<evidence type="ECO:0000256" key="2">
    <source>
        <dbReference type="ARBA" id="ARBA00022741"/>
    </source>
</evidence>
<dbReference type="SMART" id="SM00847">
    <property type="entry name" value="HA2"/>
    <property type="match status" value="1"/>
</dbReference>
<dbReference type="InterPro" id="IPR001650">
    <property type="entry name" value="Helicase_C-like"/>
</dbReference>
<dbReference type="Pfam" id="PF01424">
    <property type="entry name" value="R3H"/>
    <property type="match status" value="1"/>
</dbReference>
<evidence type="ECO:0000259" key="13">
    <source>
        <dbReference type="PROSITE" id="PS51194"/>
    </source>
</evidence>
<dbReference type="PROSITE" id="PS51194">
    <property type="entry name" value="HELICASE_CTER"/>
    <property type="match status" value="1"/>
</dbReference>
<dbReference type="InterPro" id="IPR014001">
    <property type="entry name" value="Helicase_ATP-bd"/>
</dbReference>
<dbReference type="InterPro" id="IPR036867">
    <property type="entry name" value="R3H_dom_sf"/>
</dbReference>
<evidence type="ECO:0000256" key="7">
    <source>
        <dbReference type="ARBA" id="ARBA00047984"/>
    </source>
</evidence>
<evidence type="ECO:0000256" key="5">
    <source>
        <dbReference type="ARBA" id="ARBA00022840"/>
    </source>
</evidence>
<keyword evidence="5" id="KW-0067">ATP-binding</keyword>
<dbReference type="GO" id="GO:0004386">
    <property type="term" value="F:helicase activity"/>
    <property type="evidence" value="ECO:0000318"/>
    <property type="project" value="GO_Central"/>
</dbReference>
<dbReference type="SUPFAM" id="SSF48403">
    <property type="entry name" value="Ankyrin repeat"/>
    <property type="match status" value="1"/>
</dbReference>
<organism evidence="15 16">
    <name type="scientific">Helianthus annuus</name>
    <name type="common">Common sunflower</name>
    <dbReference type="NCBI Taxonomy" id="4232"/>
    <lineage>
        <taxon>Eukaryota</taxon>
        <taxon>Viridiplantae</taxon>
        <taxon>Streptophyta</taxon>
        <taxon>Embryophyta</taxon>
        <taxon>Tracheophyta</taxon>
        <taxon>Spermatophyta</taxon>
        <taxon>Magnoliopsida</taxon>
        <taxon>eudicotyledons</taxon>
        <taxon>Gunneridae</taxon>
        <taxon>Pentapetalae</taxon>
        <taxon>asterids</taxon>
        <taxon>campanulids</taxon>
        <taxon>Asterales</taxon>
        <taxon>Asteraceae</taxon>
        <taxon>Asteroideae</taxon>
        <taxon>Heliantheae alliance</taxon>
        <taxon>Heliantheae</taxon>
        <taxon>Helianthus</taxon>
    </lineage>
</organism>
<dbReference type="EC" id="3.6.4.13" evidence="1"/>
<accession>A0A251RMN1</accession>
<dbReference type="InterPro" id="IPR007502">
    <property type="entry name" value="Helicase-assoc_dom"/>
</dbReference>
<dbReference type="Pfam" id="PF00270">
    <property type="entry name" value="DEAD"/>
    <property type="match status" value="1"/>
</dbReference>
<dbReference type="InParanoid" id="A0A251RMN1"/>
<keyword evidence="16" id="KW-1185">Reference proteome</keyword>
<reference evidence="15" key="2">
    <citation type="submission" date="2017-02" db="EMBL/GenBank/DDBJ databases">
        <title>Sunflower complete genome.</title>
        <authorList>
            <person name="Langlade N."/>
            <person name="Munos S."/>
        </authorList>
    </citation>
    <scope>NUCLEOTIDE SEQUENCE [LARGE SCALE GENOMIC DNA]</scope>
    <source>
        <tissue evidence="15">Leaves</tissue>
    </source>
</reference>
<dbReference type="SMART" id="SM00393">
    <property type="entry name" value="R3H"/>
    <property type="match status" value="1"/>
</dbReference>
<dbReference type="PANTHER" id="PTHR18934">
    <property type="entry name" value="ATP-DEPENDENT RNA HELICASE"/>
    <property type="match status" value="1"/>
</dbReference>
<evidence type="ECO:0000256" key="10">
    <source>
        <dbReference type="SAM" id="MobiDB-lite"/>
    </source>
</evidence>
<name>A0A251RMN1_HELAN</name>
<keyword evidence="9" id="KW-0040">ANK repeat</keyword>
<reference evidence="14 16" key="1">
    <citation type="journal article" date="2017" name="Nature">
        <title>The sunflower genome provides insights into oil metabolism, flowering and Asterid evolution.</title>
        <authorList>
            <person name="Badouin H."/>
            <person name="Gouzy J."/>
            <person name="Grassa C.J."/>
            <person name="Murat F."/>
            <person name="Staton S.E."/>
            <person name="Cottret L."/>
            <person name="Lelandais-Briere C."/>
            <person name="Owens G.L."/>
            <person name="Carrere S."/>
            <person name="Mayjonade B."/>
            <person name="Legrand L."/>
            <person name="Gill N."/>
            <person name="Kane N.C."/>
            <person name="Bowers J.E."/>
            <person name="Hubner S."/>
            <person name="Bellec A."/>
            <person name="Berard A."/>
            <person name="Berges H."/>
            <person name="Blanchet N."/>
            <person name="Boniface M.C."/>
            <person name="Brunel D."/>
            <person name="Catrice O."/>
            <person name="Chaidir N."/>
            <person name="Claudel C."/>
            <person name="Donnadieu C."/>
            <person name="Faraut T."/>
            <person name="Fievet G."/>
            <person name="Helmstetter N."/>
            <person name="King M."/>
            <person name="Knapp S.J."/>
            <person name="Lai Z."/>
            <person name="Le Paslier M.C."/>
            <person name="Lippi Y."/>
            <person name="Lorenzon L."/>
            <person name="Mandel J.R."/>
            <person name="Marage G."/>
            <person name="Marchand G."/>
            <person name="Marquand E."/>
            <person name="Bret-Mestries E."/>
            <person name="Morien E."/>
            <person name="Nambeesan S."/>
            <person name="Nguyen T."/>
            <person name="Pegot-Espagnet P."/>
            <person name="Pouilly N."/>
            <person name="Raftis F."/>
            <person name="Sallet E."/>
            <person name="Schiex T."/>
            <person name="Thomas J."/>
            <person name="Vandecasteele C."/>
            <person name="Vares D."/>
            <person name="Vear F."/>
            <person name="Vautrin S."/>
            <person name="Crespi M."/>
            <person name="Mangin B."/>
            <person name="Burke J.M."/>
            <person name="Salse J."/>
            <person name="Munos S."/>
            <person name="Vincourt P."/>
            <person name="Rieseberg L.H."/>
            <person name="Langlade N.B."/>
        </authorList>
    </citation>
    <scope>NUCLEOTIDE SEQUENCE [LARGE SCALE GENOMIC DNA]</scope>
    <source>
        <strain evidence="16">cv. SF193</strain>
        <tissue evidence="14">Leaves</tissue>
    </source>
</reference>
<proteinExistence type="inferred from homology"/>
<dbReference type="Gene3D" id="1.20.120.1080">
    <property type="match status" value="1"/>
</dbReference>
<dbReference type="SUPFAM" id="SSF82708">
    <property type="entry name" value="R3H domain"/>
    <property type="match status" value="1"/>
</dbReference>
<dbReference type="InterPro" id="IPR001374">
    <property type="entry name" value="R3H_dom"/>
</dbReference>
<reference evidence="14" key="3">
    <citation type="submission" date="2020-06" db="EMBL/GenBank/DDBJ databases">
        <title>Helianthus annuus Genome sequencing and assembly Release 2.</title>
        <authorList>
            <person name="Gouzy J."/>
            <person name="Langlade N."/>
            <person name="Munos S."/>
        </authorList>
    </citation>
    <scope>NUCLEOTIDE SEQUENCE</scope>
    <source>
        <tissue evidence="14">Leaves</tissue>
    </source>
</reference>
<dbReference type="Gramene" id="mRNA:HanXRQr2_Chr17g0789901">
    <property type="protein sequence ID" value="mRNA:HanXRQr2_Chr17g0789901"/>
    <property type="gene ID" value="HanXRQr2_Chr17g0789901"/>
</dbReference>
<dbReference type="InterPro" id="IPR011545">
    <property type="entry name" value="DEAD/DEAH_box_helicase_dom"/>
</dbReference>
<dbReference type="SUPFAM" id="SSF52540">
    <property type="entry name" value="P-loop containing nucleoside triphosphate hydrolases"/>
    <property type="match status" value="2"/>
</dbReference>
<feature type="region of interest" description="Disordered" evidence="10">
    <location>
        <begin position="1"/>
        <end position="39"/>
    </location>
</feature>
<comment type="catalytic activity">
    <reaction evidence="7">
        <text>ATP + H2O = ADP + phosphate + H(+)</text>
        <dbReference type="Rhea" id="RHEA:13065"/>
        <dbReference type="ChEBI" id="CHEBI:15377"/>
        <dbReference type="ChEBI" id="CHEBI:15378"/>
        <dbReference type="ChEBI" id="CHEBI:30616"/>
        <dbReference type="ChEBI" id="CHEBI:43474"/>
        <dbReference type="ChEBI" id="CHEBI:456216"/>
        <dbReference type="EC" id="3.6.4.13"/>
    </reaction>
</comment>
<dbReference type="PROSITE" id="PS51061">
    <property type="entry name" value="R3H"/>
    <property type="match status" value="1"/>
</dbReference>
<dbReference type="Gene3D" id="3.30.1370.50">
    <property type="entry name" value="R3H-like domain"/>
    <property type="match status" value="1"/>
</dbReference>
<dbReference type="FunFam" id="3.40.50.300:FF:000860">
    <property type="entry name" value="DExH-box ATP-dependent RNA helicase DExH6"/>
    <property type="match status" value="1"/>
</dbReference>
<dbReference type="OMA" id="MWASKRE"/>
<dbReference type="EMBL" id="MNCJ02000332">
    <property type="protein sequence ID" value="KAF5754326.1"/>
    <property type="molecule type" value="Genomic_DNA"/>
</dbReference>